<dbReference type="AlphaFoldDB" id="A0AAW0W576"/>
<name>A0AAW0W576_CHEQU</name>
<dbReference type="PANTHER" id="PTHR37984:SF5">
    <property type="entry name" value="PROTEIN NYNRIN-LIKE"/>
    <property type="match status" value="1"/>
</dbReference>
<protein>
    <recommendedName>
        <fullName evidence="1">Integrase catalytic domain-containing protein</fullName>
    </recommendedName>
</protein>
<dbReference type="GO" id="GO:0003676">
    <property type="term" value="F:nucleic acid binding"/>
    <property type="evidence" value="ECO:0007669"/>
    <property type="project" value="InterPro"/>
</dbReference>
<dbReference type="InterPro" id="IPR036397">
    <property type="entry name" value="RNaseH_sf"/>
</dbReference>
<dbReference type="SUPFAM" id="SSF53098">
    <property type="entry name" value="Ribonuclease H-like"/>
    <property type="match status" value="1"/>
</dbReference>
<accession>A0AAW0W576</accession>
<comment type="caution">
    <text evidence="2">The sequence shown here is derived from an EMBL/GenBank/DDBJ whole genome shotgun (WGS) entry which is preliminary data.</text>
</comment>
<feature type="non-terminal residue" evidence="2">
    <location>
        <position position="160"/>
    </location>
</feature>
<dbReference type="PROSITE" id="PS50994">
    <property type="entry name" value="INTEGRASE"/>
    <property type="match status" value="1"/>
</dbReference>
<evidence type="ECO:0000313" key="3">
    <source>
        <dbReference type="Proteomes" id="UP001445076"/>
    </source>
</evidence>
<evidence type="ECO:0000259" key="1">
    <source>
        <dbReference type="PROSITE" id="PS50994"/>
    </source>
</evidence>
<dbReference type="InterPro" id="IPR050951">
    <property type="entry name" value="Retrovirus_Pol_polyprotein"/>
</dbReference>
<keyword evidence="3" id="KW-1185">Reference proteome</keyword>
<gene>
    <name evidence="2" type="ORF">OTU49_011355</name>
</gene>
<proteinExistence type="predicted"/>
<dbReference type="PANTHER" id="PTHR37984">
    <property type="entry name" value="PROTEIN CBG26694"/>
    <property type="match status" value="1"/>
</dbReference>
<dbReference type="InterPro" id="IPR012337">
    <property type="entry name" value="RNaseH-like_sf"/>
</dbReference>
<evidence type="ECO:0000313" key="2">
    <source>
        <dbReference type="EMBL" id="KAK8724367.1"/>
    </source>
</evidence>
<feature type="domain" description="Integrase catalytic" evidence="1">
    <location>
        <begin position="1"/>
        <end position="144"/>
    </location>
</feature>
<dbReference type="Proteomes" id="UP001445076">
    <property type="component" value="Unassembled WGS sequence"/>
</dbReference>
<feature type="non-terminal residue" evidence="2">
    <location>
        <position position="1"/>
    </location>
</feature>
<dbReference type="Pfam" id="PF00665">
    <property type="entry name" value="rve"/>
    <property type="match status" value="1"/>
</dbReference>
<dbReference type="InterPro" id="IPR001584">
    <property type="entry name" value="Integrase_cat-core"/>
</dbReference>
<dbReference type="EMBL" id="JARKIK010000086">
    <property type="protein sequence ID" value="KAK8724367.1"/>
    <property type="molecule type" value="Genomic_DNA"/>
</dbReference>
<sequence length="160" mass="17989">FSTSEKGNKHLLVMVDNLTRYSELVPIPDKTAETVAIAFREHVVLRHTCPRVLLSDNGSEFINGIMQDLCSRFNIHQVPVAPRHPASNGLAERTNRKVLEVLRVTVNPSCTTWDEAIPDVQCTLNSSLNSSIGETPHFALYGYDKRLPYEILFAPPRPTY</sequence>
<dbReference type="Gene3D" id="3.30.420.10">
    <property type="entry name" value="Ribonuclease H-like superfamily/Ribonuclease H"/>
    <property type="match status" value="1"/>
</dbReference>
<dbReference type="GO" id="GO:0015074">
    <property type="term" value="P:DNA integration"/>
    <property type="evidence" value="ECO:0007669"/>
    <property type="project" value="InterPro"/>
</dbReference>
<organism evidence="2 3">
    <name type="scientific">Cherax quadricarinatus</name>
    <name type="common">Australian red claw crayfish</name>
    <dbReference type="NCBI Taxonomy" id="27406"/>
    <lineage>
        <taxon>Eukaryota</taxon>
        <taxon>Metazoa</taxon>
        <taxon>Ecdysozoa</taxon>
        <taxon>Arthropoda</taxon>
        <taxon>Crustacea</taxon>
        <taxon>Multicrustacea</taxon>
        <taxon>Malacostraca</taxon>
        <taxon>Eumalacostraca</taxon>
        <taxon>Eucarida</taxon>
        <taxon>Decapoda</taxon>
        <taxon>Pleocyemata</taxon>
        <taxon>Astacidea</taxon>
        <taxon>Parastacoidea</taxon>
        <taxon>Parastacidae</taxon>
        <taxon>Cherax</taxon>
    </lineage>
</organism>
<reference evidence="2 3" key="1">
    <citation type="journal article" date="2024" name="BMC Genomics">
        <title>Genome assembly of redclaw crayfish (Cherax quadricarinatus) provides insights into its immune adaptation and hypoxia tolerance.</title>
        <authorList>
            <person name="Liu Z."/>
            <person name="Zheng J."/>
            <person name="Li H."/>
            <person name="Fang K."/>
            <person name="Wang S."/>
            <person name="He J."/>
            <person name="Zhou D."/>
            <person name="Weng S."/>
            <person name="Chi M."/>
            <person name="Gu Z."/>
            <person name="He J."/>
            <person name="Li F."/>
            <person name="Wang M."/>
        </authorList>
    </citation>
    <scope>NUCLEOTIDE SEQUENCE [LARGE SCALE GENOMIC DNA]</scope>
    <source>
        <strain evidence="2">ZL_2023a</strain>
    </source>
</reference>